<dbReference type="Pfam" id="PF08268">
    <property type="entry name" value="FBA_3"/>
    <property type="match status" value="1"/>
</dbReference>
<feature type="non-terminal residue" evidence="3">
    <location>
        <position position="247"/>
    </location>
</feature>
<dbReference type="Pfam" id="PF00646">
    <property type="entry name" value="F-box"/>
    <property type="match status" value="1"/>
</dbReference>
<evidence type="ECO:0000259" key="1">
    <source>
        <dbReference type="SMART" id="SM00256"/>
    </source>
</evidence>
<dbReference type="PANTHER" id="PTHR31111">
    <property type="entry name" value="BNAA05G37150D PROTEIN-RELATED"/>
    <property type="match status" value="1"/>
</dbReference>
<organism evidence="3">
    <name type="scientific">Brassica campestris</name>
    <name type="common">Field mustard</name>
    <dbReference type="NCBI Taxonomy" id="3711"/>
    <lineage>
        <taxon>Eukaryota</taxon>
        <taxon>Viridiplantae</taxon>
        <taxon>Streptophyta</taxon>
        <taxon>Embryophyta</taxon>
        <taxon>Tracheophyta</taxon>
        <taxon>Spermatophyta</taxon>
        <taxon>Magnoliopsida</taxon>
        <taxon>eudicotyledons</taxon>
        <taxon>Gunneridae</taxon>
        <taxon>Pentapetalae</taxon>
        <taxon>rosids</taxon>
        <taxon>malvids</taxon>
        <taxon>Brassicales</taxon>
        <taxon>Brassicaceae</taxon>
        <taxon>Brassiceae</taxon>
        <taxon>Brassica</taxon>
    </lineage>
</organism>
<evidence type="ECO:0000313" key="2">
    <source>
        <dbReference type="EMBL" id="CAG7911923.1"/>
    </source>
</evidence>
<dbReference type="Gramene" id="A10p31690.2_BraZ1">
    <property type="protein sequence ID" value="A10p31690.2_BraZ1.CDS"/>
    <property type="gene ID" value="A10g31690.2_BraZ1"/>
</dbReference>
<dbReference type="SMART" id="SM00256">
    <property type="entry name" value="FBOX"/>
    <property type="match status" value="1"/>
</dbReference>
<feature type="domain" description="F-box" evidence="1">
    <location>
        <begin position="2"/>
        <end position="42"/>
    </location>
</feature>
<dbReference type="InterPro" id="IPR017451">
    <property type="entry name" value="F-box-assoc_interact_dom"/>
</dbReference>
<dbReference type="AlphaFoldDB" id="A0A3P6CQX3"/>
<evidence type="ECO:0000313" key="3">
    <source>
        <dbReference type="EMBL" id="VDD20883.1"/>
    </source>
</evidence>
<dbReference type="Gene3D" id="1.20.1280.50">
    <property type="match status" value="1"/>
</dbReference>
<gene>
    <name evidence="3" type="ORF">BRAA10T45106Z</name>
    <name evidence="2" type="ORF">BRAPAZ1V2_A10P31690.2</name>
</gene>
<dbReference type="PANTHER" id="PTHR31111:SF99">
    <property type="entry name" value="F-BOX PROTEIN DOR"/>
    <property type="match status" value="1"/>
</dbReference>
<dbReference type="SUPFAM" id="SSF81383">
    <property type="entry name" value="F-box domain"/>
    <property type="match status" value="1"/>
</dbReference>
<feature type="non-terminal residue" evidence="3">
    <location>
        <position position="1"/>
    </location>
</feature>
<dbReference type="Proteomes" id="UP000694005">
    <property type="component" value="Chromosome A10"/>
</dbReference>
<proteinExistence type="predicted"/>
<name>A0A3P6CQX3_BRACM</name>
<dbReference type="NCBIfam" id="TIGR01640">
    <property type="entry name" value="F_box_assoc_1"/>
    <property type="match status" value="1"/>
</dbReference>
<dbReference type="CDD" id="cd22157">
    <property type="entry name" value="F-box_AtFBW1-like"/>
    <property type="match status" value="1"/>
</dbReference>
<dbReference type="InterPro" id="IPR013187">
    <property type="entry name" value="F-box-assoc_dom_typ3"/>
</dbReference>
<dbReference type="EMBL" id="LS974626">
    <property type="protein sequence ID" value="CAG7911923.1"/>
    <property type="molecule type" value="Genomic_DNA"/>
</dbReference>
<dbReference type="InterPro" id="IPR001810">
    <property type="entry name" value="F-box_dom"/>
</dbReference>
<accession>A0A3P6CQX3</accession>
<sequence length="247" mass="28368">TIPDDLVFEILLRLPCKSIARCRCLSKLWASIFDSQDFTDRYLTISSARPQLLFAFQEYGKVFFFSTPQNHEHDNSSPITASYHMSFPVSQAFFGYDPVEKQFKVLSMTFATGVINGVIDYTISTDHQVLTLQAGKLSWRMIECSIPHYPRCNSVCINGVLYYIAENGAFSPTYRDMIIVSFDFRSEKFSFIEVAKPFFHSLINFNGKLASVTSDSNYFDRASTCLNLRVLDDIEKNEWSKHVYKLP</sequence>
<protein>
    <recommendedName>
        <fullName evidence="1">F-box domain-containing protein</fullName>
    </recommendedName>
</protein>
<dbReference type="InterPro" id="IPR036047">
    <property type="entry name" value="F-box-like_dom_sf"/>
</dbReference>
<dbReference type="EMBL" id="LR031577">
    <property type="protein sequence ID" value="VDD20883.1"/>
    <property type="molecule type" value="Genomic_DNA"/>
</dbReference>
<reference evidence="3" key="1">
    <citation type="submission" date="2018-11" db="EMBL/GenBank/DDBJ databases">
        <authorList>
            <consortium name="Genoscope - CEA"/>
            <person name="William W."/>
        </authorList>
    </citation>
    <scope>NUCLEOTIDE SEQUENCE</scope>
</reference>